<keyword evidence="5" id="KW-1185">Reference proteome</keyword>
<protein>
    <recommendedName>
        <fullName evidence="3">14-3-3 domain-containing protein</fullName>
    </recommendedName>
</protein>
<organism evidence="4 5">
    <name type="scientific">Musa balbisiana</name>
    <name type="common">Banana</name>
    <dbReference type="NCBI Taxonomy" id="52838"/>
    <lineage>
        <taxon>Eukaryota</taxon>
        <taxon>Viridiplantae</taxon>
        <taxon>Streptophyta</taxon>
        <taxon>Embryophyta</taxon>
        <taxon>Tracheophyta</taxon>
        <taxon>Spermatophyta</taxon>
        <taxon>Magnoliopsida</taxon>
        <taxon>Liliopsida</taxon>
        <taxon>Zingiberales</taxon>
        <taxon>Musaceae</taxon>
        <taxon>Musa</taxon>
    </lineage>
</organism>
<proteinExistence type="inferred from homology"/>
<dbReference type="Proteomes" id="UP000317650">
    <property type="component" value="Chromosome 1"/>
</dbReference>
<evidence type="ECO:0000313" key="5">
    <source>
        <dbReference type="Proteomes" id="UP000317650"/>
    </source>
</evidence>
<dbReference type="AlphaFoldDB" id="A0A4S8JS93"/>
<dbReference type="InterPro" id="IPR023410">
    <property type="entry name" value="14-3-3_domain"/>
</dbReference>
<evidence type="ECO:0000259" key="3">
    <source>
        <dbReference type="Pfam" id="PF00244"/>
    </source>
</evidence>
<sequence length="85" mass="9849">MVKDRRGREGGREEKGKGRRGTRYMATGREESVSMAKLAEQSKRYKEMVEYMEKVTYATREELTVEECNRLSIAYKNVIAARHAS</sequence>
<feature type="domain" description="14-3-3" evidence="3">
    <location>
        <begin position="35"/>
        <end position="84"/>
    </location>
</feature>
<comment type="similarity">
    <text evidence="1">Belongs to the 14-3-3 family.</text>
</comment>
<reference evidence="4 5" key="1">
    <citation type="journal article" date="2019" name="Nat. Plants">
        <title>Genome sequencing of Musa balbisiana reveals subgenome evolution and function divergence in polyploid bananas.</title>
        <authorList>
            <person name="Yao X."/>
        </authorList>
    </citation>
    <scope>NUCLEOTIDE SEQUENCE [LARGE SCALE GENOMIC DNA]</scope>
    <source>
        <strain evidence="5">cv. DH-PKW</strain>
        <tissue evidence="4">Leaves</tissue>
    </source>
</reference>
<dbReference type="PANTHER" id="PTHR18860">
    <property type="entry name" value="14-3-3 PROTEIN"/>
    <property type="match status" value="1"/>
</dbReference>
<accession>A0A4S8JS93</accession>
<name>A0A4S8JS93_MUSBA</name>
<feature type="compositionally biased region" description="Basic and acidic residues" evidence="2">
    <location>
        <begin position="1"/>
        <end position="16"/>
    </location>
</feature>
<dbReference type="STRING" id="52838.A0A4S8JS93"/>
<dbReference type="Pfam" id="PF00244">
    <property type="entry name" value="14-3-3"/>
    <property type="match status" value="1"/>
</dbReference>
<feature type="region of interest" description="Disordered" evidence="2">
    <location>
        <begin position="1"/>
        <end position="22"/>
    </location>
</feature>
<gene>
    <name evidence="4" type="ORF">C4D60_Mb01t32150</name>
</gene>
<comment type="caution">
    <text evidence="4">The sequence shown here is derived from an EMBL/GenBank/DDBJ whole genome shotgun (WGS) entry which is preliminary data.</text>
</comment>
<evidence type="ECO:0000256" key="1">
    <source>
        <dbReference type="ARBA" id="ARBA00006141"/>
    </source>
</evidence>
<evidence type="ECO:0000313" key="4">
    <source>
        <dbReference type="EMBL" id="THU64969.1"/>
    </source>
</evidence>
<evidence type="ECO:0000256" key="2">
    <source>
        <dbReference type="SAM" id="MobiDB-lite"/>
    </source>
</evidence>
<dbReference type="SUPFAM" id="SSF48445">
    <property type="entry name" value="14-3-3 protein"/>
    <property type="match status" value="1"/>
</dbReference>
<dbReference type="EMBL" id="PYDT01000004">
    <property type="protein sequence ID" value="THU64969.1"/>
    <property type="molecule type" value="Genomic_DNA"/>
</dbReference>
<dbReference type="InterPro" id="IPR000308">
    <property type="entry name" value="14-3-3"/>
</dbReference>
<dbReference type="InterPro" id="IPR036815">
    <property type="entry name" value="14-3-3_dom_sf"/>
</dbReference>
<dbReference type="Gene3D" id="1.20.190.20">
    <property type="entry name" value="14-3-3 domain"/>
    <property type="match status" value="1"/>
</dbReference>